<sequence length="163" mass="18693">MARADEYPDLGDRRRRYRDDVHGIIQQYQGESRRYRRVHNSLQTLIMVGSAVVTTVSSLDTEPLTWQRILTIAVSFTITVSAAITGYYKYRERAYFLQQTADAIEEQLNGYEYGVGDYKDEDPDAALALLTKKVEDLRNEQRRRQQQLDQPTEQASPTAAPSA</sequence>
<feature type="region of interest" description="Disordered" evidence="1">
    <location>
        <begin position="139"/>
        <end position="163"/>
    </location>
</feature>
<accession>A0A7X1JCE9</accession>
<dbReference type="Proteomes" id="UP000584670">
    <property type="component" value="Unassembled WGS sequence"/>
</dbReference>
<dbReference type="NCBIfam" id="NF033634">
    <property type="entry name" value="SLATT_1"/>
    <property type="match status" value="1"/>
</dbReference>
<name>A0A7X1JCE9_9ACTN</name>
<protein>
    <submittedName>
        <fullName evidence="3">DUF4231 domain-containing protein</fullName>
    </submittedName>
</protein>
<comment type="caution">
    <text evidence="3">The sequence shown here is derived from an EMBL/GenBank/DDBJ whole genome shotgun (WGS) entry which is preliminary data.</text>
</comment>
<reference evidence="3 4" key="1">
    <citation type="submission" date="2020-08" db="EMBL/GenBank/DDBJ databases">
        <title>Streptomyces sp. PSKA01 genome sequencing and assembly.</title>
        <authorList>
            <person name="Mandal S."/>
            <person name="Maiti P.K."/>
            <person name="Das P."/>
        </authorList>
    </citation>
    <scope>NUCLEOTIDE SEQUENCE [LARGE SCALE GENOMIC DNA]</scope>
    <source>
        <strain evidence="3 4">PSKA01</strain>
    </source>
</reference>
<evidence type="ECO:0000256" key="2">
    <source>
        <dbReference type="SAM" id="Phobius"/>
    </source>
</evidence>
<feature type="transmembrane region" description="Helical" evidence="2">
    <location>
        <begin position="65"/>
        <end position="88"/>
    </location>
</feature>
<dbReference type="AlphaFoldDB" id="A0A7X1JCE9"/>
<organism evidence="3 4">
    <name type="scientific">Streptomyces cupreus</name>
    <dbReference type="NCBI Taxonomy" id="2759956"/>
    <lineage>
        <taxon>Bacteria</taxon>
        <taxon>Bacillati</taxon>
        <taxon>Actinomycetota</taxon>
        <taxon>Actinomycetes</taxon>
        <taxon>Kitasatosporales</taxon>
        <taxon>Streptomycetaceae</taxon>
        <taxon>Streptomyces</taxon>
    </lineage>
</organism>
<evidence type="ECO:0000313" key="3">
    <source>
        <dbReference type="EMBL" id="MBC2907699.1"/>
    </source>
</evidence>
<feature type="compositionally biased region" description="Polar residues" evidence="1">
    <location>
        <begin position="151"/>
        <end position="163"/>
    </location>
</feature>
<evidence type="ECO:0000256" key="1">
    <source>
        <dbReference type="SAM" id="MobiDB-lite"/>
    </source>
</evidence>
<evidence type="ECO:0000313" key="4">
    <source>
        <dbReference type="Proteomes" id="UP000584670"/>
    </source>
</evidence>
<proteinExistence type="predicted"/>
<keyword evidence="2" id="KW-0812">Transmembrane</keyword>
<dbReference type="Pfam" id="PF14015">
    <property type="entry name" value="DUF4231"/>
    <property type="match status" value="1"/>
</dbReference>
<dbReference type="InterPro" id="IPR025325">
    <property type="entry name" value="DUF4231"/>
</dbReference>
<gene>
    <name evidence="3" type="ORF">H4N64_40585</name>
</gene>
<keyword evidence="2" id="KW-1133">Transmembrane helix</keyword>
<keyword evidence="4" id="KW-1185">Reference proteome</keyword>
<feature type="transmembrane region" description="Helical" evidence="2">
    <location>
        <begin position="42"/>
        <end position="59"/>
    </location>
</feature>
<dbReference type="EMBL" id="JACMSF010000087">
    <property type="protein sequence ID" value="MBC2907699.1"/>
    <property type="molecule type" value="Genomic_DNA"/>
</dbReference>
<keyword evidence="2" id="KW-0472">Membrane</keyword>